<comment type="caution">
    <text evidence="1">The sequence shown here is derived from an EMBL/GenBank/DDBJ whole genome shotgun (WGS) entry which is preliminary data.</text>
</comment>
<feature type="non-terminal residue" evidence="1">
    <location>
        <position position="61"/>
    </location>
</feature>
<feature type="non-terminal residue" evidence="1">
    <location>
        <position position="1"/>
    </location>
</feature>
<sequence>EALPSIAAVAEVVIVTCAASERVGTYLGLKDGFIANRRSQGRSQGTTVTVSNLFRKVPARL</sequence>
<protein>
    <submittedName>
        <fullName evidence="1">Uncharacterized protein</fullName>
    </submittedName>
</protein>
<dbReference type="InterPro" id="IPR036890">
    <property type="entry name" value="HATPase_C_sf"/>
</dbReference>
<proteinExistence type="predicted"/>
<organism evidence="1">
    <name type="scientific">marine sediment metagenome</name>
    <dbReference type="NCBI Taxonomy" id="412755"/>
    <lineage>
        <taxon>unclassified sequences</taxon>
        <taxon>metagenomes</taxon>
        <taxon>ecological metagenomes</taxon>
    </lineage>
</organism>
<gene>
    <name evidence="1" type="ORF">S03H2_72403</name>
</gene>
<dbReference type="Gene3D" id="3.30.565.10">
    <property type="entry name" value="Histidine kinase-like ATPase, C-terminal domain"/>
    <property type="match status" value="1"/>
</dbReference>
<accession>X1L2V6</accession>
<name>X1L2V6_9ZZZZ</name>
<dbReference type="EMBL" id="BARU01048927">
    <property type="protein sequence ID" value="GAI00226.1"/>
    <property type="molecule type" value="Genomic_DNA"/>
</dbReference>
<evidence type="ECO:0000313" key="1">
    <source>
        <dbReference type="EMBL" id="GAI00226.1"/>
    </source>
</evidence>
<reference evidence="1" key="1">
    <citation type="journal article" date="2014" name="Front. Microbiol.">
        <title>High frequency of phylogenetically diverse reductive dehalogenase-homologous genes in deep subseafloor sedimentary metagenomes.</title>
        <authorList>
            <person name="Kawai M."/>
            <person name="Futagami T."/>
            <person name="Toyoda A."/>
            <person name="Takaki Y."/>
            <person name="Nishi S."/>
            <person name="Hori S."/>
            <person name="Arai W."/>
            <person name="Tsubouchi T."/>
            <person name="Morono Y."/>
            <person name="Uchiyama I."/>
            <person name="Ito T."/>
            <person name="Fujiyama A."/>
            <person name="Inagaki F."/>
            <person name="Takami H."/>
        </authorList>
    </citation>
    <scope>NUCLEOTIDE SEQUENCE</scope>
    <source>
        <strain evidence="1">Expedition CK06-06</strain>
    </source>
</reference>
<dbReference type="SUPFAM" id="SSF55874">
    <property type="entry name" value="ATPase domain of HSP90 chaperone/DNA topoisomerase II/histidine kinase"/>
    <property type="match status" value="1"/>
</dbReference>
<dbReference type="AlphaFoldDB" id="X1L2V6"/>